<gene>
    <name evidence="1" type="ORF">CXQ85_001597</name>
</gene>
<dbReference type="VEuPathDB" id="FungiDB:CXQ85_001597"/>
<evidence type="ECO:0000313" key="1">
    <source>
        <dbReference type="EMBL" id="PVH19291.1"/>
    </source>
</evidence>
<evidence type="ECO:0000313" key="2">
    <source>
        <dbReference type="Proteomes" id="UP000244309"/>
    </source>
</evidence>
<dbReference type="EMBL" id="PKFO01000001">
    <property type="protein sequence ID" value="PVH19291.1"/>
    <property type="molecule type" value="Genomic_DNA"/>
</dbReference>
<keyword evidence="2" id="KW-1185">Reference proteome</keyword>
<organism evidence="1 2">
    <name type="scientific">Candidozyma haemuli</name>
    <dbReference type="NCBI Taxonomy" id="45357"/>
    <lineage>
        <taxon>Eukaryota</taxon>
        <taxon>Fungi</taxon>
        <taxon>Dikarya</taxon>
        <taxon>Ascomycota</taxon>
        <taxon>Saccharomycotina</taxon>
        <taxon>Pichiomycetes</taxon>
        <taxon>Metschnikowiaceae</taxon>
        <taxon>Candidozyma</taxon>
    </lineage>
</organism>
<sequence>MPPLSVPGGLPQSRQNAAIVDRVHAGSNVSLAAVDLDNQVNTFLKTAADRVHANNAVLRRFNSLVASSHTDPAIVESKEPNIDLQERYDKLREASVRDLDQYSNFYESYRDLLVKYNKLLSVPLGFKNKVEQIKAISTQTKVQSLCDLLLDELDNASPNVELEQAKAKIAYLERQLARRKG</sequence>
<dbReference type="Proteomes" id="UP000244309">
    <property type="component" value="Unassembled WGS sequence"/>
</dbReference>
<dbReference type="AlphaFoldDB" id="A0A2V1AQQ4"/>
<dbReference type="RefSeq" id="XP_025340231.1">
    <property type="nucleotide sequence ID" value="XM_025485300.1"/>
</dbReference>
<comment type="caution">
    <text evidence="1">The sequence shown here is derived from an EMBL/GenBank/DDBJ whole genome shotgun (WGS) entry which is preliminary data.</text>
</comment>
<name>A0A2V1AQQ4_9ASCO</name>
<protein>
    <submittedName>
        <fullName evidence="1">Uncharacterized protein</fullName>
    </submittedName>
</protein>
<dbReference type="GeneID" id="37006928"/>
<proteinExistence type="predicted"/>
<reference evidence="1 2" key="1">
    <citation type="submission" date="2017-12" db="EMBL/GenBank/DDBJ databases">
        <title>Genome Sequence of a Multidrug-Resistant Candida haemulonii Isolate from a Patient with Chronic Leg Ulcers in Israel.</title>
        <authorList>
            <person name="Chow N.A."/>
            <person name="Gade L."/>
            <person name="Batra D."/>
            <person name="Rowe L.A."/>
            <person name="Ben-Ami R."/>
            <person name="Loparev V.N."/>
            <person name="Litvintseva A.P."/>
        </authorList>
    </citation>
    <scope>NUCLEOTIDE SEQUENCE [LARGE SCALE GENOMIC DNA]</scope>
    <source>
        <strain evidence="1 2">B11899</strain>
    </source>
</reference>
<accession>A0A2V1AQQ4</accession>